<dbReference type="PROSITE" id="PS50089">
    <property type="entry name" value="ZF_RING_2"/>
    <property type="match status" value="1"/>
</dbReference>
<evidence type="ECO:0000256" key="3">
    <source>
        <dbReference type="ARBA" id="ARBA00022771"/>
    </source>
</evidence>
<dbReference type="InterPro" id="IPR027370">
    <property type="entry name" value="Znf-RING_euk"/>
</dbReference>
<reference evidence="10 11" key="1">
    <citation type="journal article" date="2017" name="Nat. Ecol. Evol.">
        <title>Scallop genome provides insights into evolution of bilaterian karyotype and development.</title>
        <authorList>
            <person name="Wang S."/>
            <person name="Zhang J."/>
            <person name="Jiao W."/>
            <person name="Li J."/>
            <person name="Xun X."/>
            <person name="Sun Y."/>
            <person name="Guo X."/>
            <person name="Huan P."/>
            <person name="Dong B."/>
            <person name="Zhang L."/>
            <person name="Hu X."/>
            <person name="Sun X."/>
            <person name="Wang J."/>
            <person name="Zhao C."/>
            <person name="Wang Y."/>
            <person name="Wang D."/>
            <person name="Huang X."/>
            <person name="Wang R."/>
            <person name="Lv J."/>
            <person name="Li Y."/>
            <person name="Zhang Z."/>
            <person name="Liu B."/>
            <person name="Lu W."/>
            <person name="Hui Y."/>
            <person name="Liang J."/>
            <person name="Zhou Z."/>
            <person name="Hou R."/>
            <person name="Li X."/>
            <person name="Liu Y."/>
            <person name="Li H."/>
            <person name="Ning X."/>
            <person name="Lin Y."/>
            <person name="Zhao L."/>
            <person name="Xing Q."/>
            <person name="Dou J."/>
            <person name="Li Y."/>
            <person name="Mao J."/>
            <person name="Guo H."/>
            <person name="Dou H."/>
            <person name="Li T."/>
            <person name="Mu C."/>
            <person name="Jiang W."/>
            <person name="Fu Q."/>
            <person name="Fu X."/>
            <person name="Miao Y."/>
            <person name="Liu J."/>
            <person name="Yu Q."/>
            <person name="Li R."/>
            <person name="Liao H."/>
            <person name="Li X."/>
            <person name="Kong Y."/>
            <person name="Jiang Z."/>
            <person name="Chourrout D."/>
            <person name="Li R."/>
            <person name="Bao Z."/>
        </authorList>
    </citation>
    <scope>NUCLEOTIDE SEQUENCE [LARGE SCALE GENOMIC DNA]</scope>
    <source>
        <strain evidence="10 11">PY_sf001</strain>
    </source>
</reference>
<keyword evidence="1" id="KW-0597">Phosphoprotein</keyword>
<feature type="domain" description="B box-type" evidence="9">
    <location>
        <begin position="116"/>
        <end position="149"/>
    </location>
</feature>
<sequence length="718" mass="80450">MAVSRLATNLTEDYLTCSICCEIYKDPRQLSCDHSFCLSCLIDYGQKCRESGQILCPICRTAQVCPTGMSFPTWIESFPSDQLLLAILTTVHKHDQTSLISLEEPDFLETGSKQNNEQKVCTKHNSYIKDMYCFTHALLLCATCAWIDHGPCQCFPLDDCSDKITEKIRQLKSRFDQLSNRVNQIKQKGEQNKDIIEQSKSRSQASLQEVQDVLQQFWSKAQLNVQHLLQSIHQRDNDVINFLTSVSDIQDDILQLTRDLGNVNKTGVKLHTLEMLQEIERRAHEHDECLTNLATSLKSTTPFNLETNAELLQFSTNFRAVGNLKYGTSDNESFQFADLSCLEPSLQNVTTQSANTRTDVAVHSDGNTSHVALLSVGPTSDGAMRPAGPTSDGAMRSADPTSDVAIRSADYTSEADDNYVIVSRDRQPLALVSSSVLFESFSHRVIYVGETVRGIFTLSGVCILGDNVVVVDQYNSLVMKFNVHSGKCVEKITIMEPHHIALIPESRTVLVTCWSSNEIYTVEVEPRLEVKCQPLKTLKHYIGIHVYDRQRMLVSALDKSIDVINFQGQVIHSIRPRYQSRFPGILGGSCILVPADLCRLSADSILVLDGVRKSLVAICFSGKVLWTKHIEGLSGFTVFKETVYVCDGIRNTIITLTKDGKIKDKRFLSNFVGIKRPWALNLSDKLMVVTEDTPSGKFHIVNFGDEKDIVYQKPETIH</sequence>
<evidence type="ECO:0000256" key="5">
    <source>
        <dbReference type="PROSITE-ProRule" id="PRU00024"/>
    </source>
</evidence>
<dbReference type="SUPFAM" id="SSF57845">
    <property type="entry name" value="B-box zinc-binding domain"/>
    <property type="match status" value="1"/>
</dbReference>
<protein>
    <submittedName>
        <fullName evidence="10">Tripartite motif-containing protein 59</fullName>
    </submittedName>
</protein>
<keyword evidence="6" id="KW-0175">Coiled coil</keyword>
<keyword evidence="11" id="KW-1185">Reference proteome</keyword>
<dbReference type="SUPFAM" id="SSF57850">
    <property type="entry name" value="RING/U-box"/>
    <property type="match status" value="1"/>
</dbReference>
<accession>A0A210Q5H5</accession>
<dbReference type="InterPro" id="IPR050143">
    <property type="entry name" value="TRIM/RBCC"/>
</dbReference>
<dbReference type="Gene3D" id="2.120.10.30">
    <property type="entry name" value="TolB, C-terminal domain"/>
    <property type="match status" value="1"/>
</dbReference>
<evidence type="ECO:0000259" key="8">
    <source>
        <dbReference type="PROSITE" id="PS50089"/>
    </source>
</evidence>
<dbReference type="Pfam" id="PF13445">
    <property type="entry name" value="zf-RING_UBOX"/>
    <property type="match status" value="1"/>
</dbReference>
<dbReference type="InterPro" id="IPR001841">
    <property type="entry name" value="Znf_RING"/>
</dbReference>
<dbReference type="PROSITE" id="PS00518">
    <property type="entry name" value="ZF_RING_1"/>
    <property type="match status" value="1"/>
</dbReference>
<feature type="region of interest" description="Disordered" evidence="7">
    <location>
        <begin position="375"/>
        <end position="399"/>
    </location>
</feature>
<gene>
    <name evidence="10" type="ORF">KP79_PYT22369</name>
</gene>
<evidence type="ECO:0000256" key="1">
    <source>
        <dbReference type="ARBA" id="ARBA00022553"/>
    </source>
</evidence>
<evidence type="ECO:0000259" key="9">
    <source>
        <dbReference type="PROSITE" id="PS50119"/>
    </source>
</evidence>
<dbReference type="AlphaFoldDB" id="A0A210Q5H5"/>
<evidence type="ECO:0000256" key="7">
    <source>
        <dbReference type="SAM" id="MobiDB-lite"/>
    </source>
</evidence>
<comment type="caution">
    <text evidence="10">The sequence shown here is derived from an EMBL/GenBank/DDBJ whole genome shotgun (WGS) entry which is preliminary data.</text>
</comment>
<evidence type="ECO:0000256" key="6">
    <source>
        <dbReference type="SAM" id="Coils"/>
    </source>
</evidence>
<keyword evidence="4" id="KW-0862">Zinc</keyword>
<keyword evidence="3 5" id="KW-0863">Zinc-finger</keyword>
<keyword evidence="2" id="KW-0479">Metal-binding</keyword>
<evidence type="ECO:0000313" key="10">
    <source>
        <dbReference type="EMBL" id="OWF43987.1"/>
    </source>
</evidence>
<evidence type="ECO:0000313" key="11">
    <source>
        <dbReference type="Proteomes" id="UP000242188"/>
    </source>
</evidence>
<dbReference type="OrthoDB" id="6118538at2759"/>
<dbReference type="PANTHER" id="PTHR24103">
    <property type="entry name" value="E3 UBIQUITIN-PROTEIN LIGASE TRIM"/>
    <property type="match status" value="1"/>
</dbReference>
<feature type="coiled-coil region" evidence="6">
    <location>
        <begin position="161"/>
        <end position="188"/>
    </location>
</feature>
<dbReference type="Proteomes" id="UP000242188">
    <property type="component" value="Unassembled WGS sequence"/>
</dbReference>
<dbReference type="Gene3D" id="3.30.160.60">
    <property type="entry name" value="Classic Zinc Finger"/>
    <property type="match status" value="1"/>
</dbReference>
<organism evidence="10 11">
    <name type="scientific">Mizuhopecten yessoensis</name>
    <name type="common">Japanese scallop</name>
    <name type="synonym">Patinopecten yessoensis</name>
    <dbReference type="NCBI Taxonomy" id="6573"/>
    <lineage>
        <taxon>Eukaryota</taxon>
        <taxon>Metazoa</taxon>
        <taxon>Spiralia</taxon>
        <taxon>Lophotrochozoa</taxon>
        <taxon>Mollusca</taxon>
        <taxon>Bivalvia</taxon>
        <taxon>Autobranchia</taxon>
        <taxon>Pteriomorphia</taxon>
        <taxon>Pectinida</taxon>
        <taxon>Pectinoidea</taxon>
        <taxon>Pectinidae</taxon>
        <taxon>Mizuhopecten</taxon>
    </lineage>
</organism>
<feature type="domain" description="RING-type" evidence="8">
    <location>
        <begin position="17"/>
        <end position="60"/>
    </location>
</feature>
<dbReference type="SMART" id="SM00184">
    <property type="entry name" value="RING"/>
    <property type="match status" value="1"/>
</dbReference>
<proteinExistence type="predicted"/>
<evidence type="ECO:0000256" key="4">
    <source>
        <dbReference type="ARBA" id="ARBA00022833"/>
    </source>
</evidence>
<dbReference type="InterPro" id="IPR000315">
    <property type="entry name" value="Znf_B-box"/>
</dbReference>
<dbReference type="EMBL" id="NEDP02004945">
    <property type="protein sequence ID" value="OWF43987.1"/>
    <property type="molecule type" value="Genomic_DNA"/>
</dbReference>
<dbReference type="GO" id="GO:0008270">
    <property type="term" value="F:zinc ion binding"/>
    <property type="evidence" value="ECO:0007669"/>
    <property type="project" value="UniProtKB-KW"/>
</dbReference>
<dbReference type="Gene3D" id="3.30.40.10">
    <property type="entry name" value="Zinc/RING finger domain, C3HC4 (zinc finger)"/>
    <property type="match status" value="1"/>
</dbReference>
<dbReference type="PROSITE" id="PS50119">
    <property type="entry name" value="ZF_BBOX"/>
    <property type="match status" value="1"/>
</dbReference>
<evidence type="ECO:0000256" key="2">
    <source>
        <dbReference type="ARBA" id="ARBA00022723"/>
    </source>
</evidence>
<name>A0A210Q5H5_MIZYE</name>
<dbReference type="SUPFAM" id="SSF63825">
    <property type="entry name" value="YWTD domain"/>
    <property type="match status" value="1"/>
</dbReference>
<dbReference type="InterPro" id="IPR013083">
    <property type="entry name" value="Znf_RING/FYVE/PHD"/>
</dbReference>
<dbReference type="InterPro" id="IPR017907">
    <property type="entry name" value="Znf_RING_CS"/>
</dbReference>
<dbReference type="InterPro" id="IPR011042">
    <property type="entry name" value="6-blade_b-propeller_TolB-like"/>
</dbReference>